<dbReference type="Proteomes" id="UP000789342">
    <property type="component" value="Unassembled WGS sequence"/>
</dbReference>
<protein>
    <submittedName>
        <fullName evidence="1">13493_t:CDS:1</fullName>
    </submittedName>
</protein>
<sequence length="58" mass="6738">SEKDTVNDVLRKWITTHSISLLGKVSRELRYVKKNGCRHINEYIPAIYFSGEKPGFLE</sequence>
<evidence type="ECO:0000313" key="1">
    <source>
        <dbReference type="EMBL" id="CAG8603688.1"/>
    </source>
</evidence>
<accession>A0A9N9CKX6</accession>
<gene>
    <name evidence="1" type="ORF">AMORRO_LOCUS7893</name>
</gene>
<reference evidence="1" key="1">
    <citation type="submission" date="2021-06" db="EMBL/GenBank/DDBJ databases">
        <authorList>
            <person name="Kallberg Y."/>
            <person name="Tangrot J."/>
            <person name="Rosling A."/>
        </authorList>
    </citation>
    <scope>NUCLEOTIDE SEQUENCE</scope>
    <source>
        <strain evidence="1">CL551</strain>
    </source>
</reference>
<keyword evidence="2" id="KW-1185">Reference proteome</keyword>
<feature type="non-terminal residue" evidence="1">
    <location>
        <position position="1"/>
    </location>
</feature>
<proteinExistence type="predicted"/>
<evidence type="ECO:0000313" key="2">
    <source>
        <dbReference type="Proteomes" id="UP000789342"/>
    </source>
</evidence>
<organism evidence="1 2">
    <name type="scientific">Acaulospora morrowiae</name>
    <dbReference type="NCBI Taxonomy" id="94023"/>
    <lineage>
        <taxon>Eukaryota</taxon>
        <taxon>Fungi</taxon>
        <taxon>Fungi incertae sedis</taxon>
        <taxon>Mucoromycota</taxon>
        <taxon>Glomeromycotina</taxon>
        <taxon>Glomeromycetes</taxon>
        <taxon>Diversisporales</taxon>
        <taxon>Acaulosporaceae</taxon>
        <taxon>Acaulospora</taxon>
    </lineage>
</organism>
<name>A0A9N9CKX6_9GLOM</name>
<dbReference type="AlphaFoldDB" id="A0A9N9CKX6"/>
<comment type="caution">
    <text evidence="1">The sequence shown here is derived from an EMBL/GenBank/DDBJ whole genome shotgun (WGS) entry which is preliminary data.</text>
</comment>
<dbReference type="EMBL" id="CAJVPV010006351">
    <property type="protein sequence ID" value="CAG8603688.1"/>
    <property type="molecule type" value="Genomic_DNA"/>
</dbReference>